<evidence type="ECO:0000313" key="1">
    <source>
        <dbReference type="Proteomes" id="UP000887565"/>
    </source>
</evidence>
<name>A0A915J542_ROMCU</name>
<accession>A0A915J542</accession>
<sequence length="74" mass="8503">MQTKPPSRKLATFGTDVYVFSQFVALEERNNIESAIYILLNNKRRSCTIESYNVEGCQPLKPTHLVVLCQKELK</sequence>
<dbReference type="AlphaFoldDB" id="A0A915J542"/>
<organism evidence="1 2">
    <name type="scientific">Romanomermis culicivorax</name>
    <name type="common">Nematode worm</name>
    <dbReference type="NCBI Taxonomy" id="13658"/>
    <lineage>
        <taxon>Eukaryota</taxon>
        <taxon>Metazoa</taxon>
        <taxon>Ecdysozoa</taxon>
        <taxon>Nematoda</taxon>
        <taxon>Enoplea</taxon>
        <taxon>Dorylaimia</taxon>
        <taxon>Mermithida</taxon>
        <taxon>Mermithoidea</taxon>
        <taxon>Mermithidae</taxon>
        <taxon>Romanomermis</taxon>
    </lineage>
</organism>
<reference evidence="2" key="1">
    <citation type="submission" date="2022-11" db="UniProtKB">
        <authorList>
            <consortium name="WormBaseParasite"/>
        </authorList>
    </citation>
    <scope>IDENTIFICATION</scope>
</reference>
<evidence type="ECO:0000313" key="2">
    <source>
        <dbReference type="WBParaSite" id="nRc.2.0.1.t21265-RA"/>
    </source>
</evidence>
<keyword evidence="1" id="KW-1185">Reference proteome</keyword>
<dbReference type="Proteomes" id="UP000887565">
    <property type="component" value="Unplaced"/>
</dbReference>
<proteinExistence type="predicted"/>
<protein>
    <submittedName>
        <fullName evidence="2">Uncharacterized protein</fullName>
    </submittedName>
</protein>
<dbReference type="WBParaSite" id="nRc.2.0.1.t21265-RA">
    <property type="protein sequence ID" value="nRc.2.0.1.t21265-RA"/>
    <property type="gene ID" value="nRc.2.0.1.g21265"/>
</dbReference>